<dbReference type="SUPFAM" id="SSF51391">
    <property type="entry name" value="Thiamin phosphate synthase"/>
    <property type="match status" value="1"/>
</dbReference>
<sequence length="182" mass="20480">MPRSHPLPKIWLMTDARFGDEQLRAIQQLPARSGVVFRHYHLATLQRRALFAQVLRICRRRGHILLLAGDARTALRWHADGFHQRGRGHPGLLHSAPVHNAREIAEVKRDNPDLLFLSPLFNTKSHPGARPLGPLMFQRLAKLGGPKRIVALGGMTRQSAHMLGPRIVHGWAAIDAFRKKPA</sequence>
<accession>A0A3R8R391</accession>
<dbReference type="InterPro" id="IPR022998">
    <property type="entry name" value="ThiamineP_synth_TenI"/>
</dbReference>
<dbReference type="EMBL" id="RWJI01000003">
    <property type="protein sequence ID" value="RRQ50942.1"/>
    <property type="molecule type" value="Genomic_DNA"/>
</dbReference>
<dbReference type="Gene3D" id="3.20.20.70">
    <property type="entry name" value="Aldolase class I"/>
    <property type="match status" value="1"/>
</dbReference>
<evidence type="ECO:0000313" key="3">
    <source>
        <dbReference type="Proteomes" id="UP000268553"/>
    </source>
</evidence>
<protein>
    <submittedName>
        <fullName evidence="2">Thiamine phosphate synthase</fullName>
    </submittedName>
</protein>
<dbReference type="Proteomes" id="UP000268553">
    <property type="component" value="Unassembled WGS sequence"/>
</dbReference>
<proteinExistence type="predicted"/>
<dbReference type="InterPro" id="IPR036206">
    <property type="entry name" value="ThiamineP_synth_sf"/>
</dbReference>
<evidence type="ECO:0000259" key="1">
    <source>
        <dbReference type="Pfam" id="PF02581"/>
    </source>
</evidence>
<dbReference type="RefSeq" id="WP_125231345.1">
    <property type="nucleotide sequence ID" value="NZ_RWJI01000003.1"/>
</dbReference>
<dbReference type="CDD" id="cd00564">
    <property type="entry name" value="TMP_TenI"/>
    <property type="match status" value="1"/>
</dbReference>
<feature type="domain" description="Thiamine phosphate synthase/TenI" evidence="1">
    <location>
        <begin position="34"/>
        <end position="176"/>
    </location>
</feature>
<reference evidence="2 3" key="1">
    <citation type="submission" date="2018-12" db="EMBL/GenBank/DDBJ databases">
        <authorList>
            <person name="Kim S.-J."/>
            <person name="Jung G.-Y."/>
        </authorList>
    </citation>
    <scope>NUCLEOTIDE SEQUENCE [LARGE SCALE GENOMIC DNA]</scope>
    <source>
        <strain evidence="2 3">03SU3-P</strain>
    </source>
</reference>
<organism evidence="2 3">
    <name type="scientific">Sphingorhabdus wooponensis</name>
    <dbReference type="NCBI Taxonomy" id="940136"/>
    <lineage>
        <taxon>Bacteria</taxon>
        <taxon>Pseudomonadati</taxon>
        <taxon>Pseudomonadota</taxon>
        <taxon>Alphaproteobacteria</taxon>
        <taxon>Sphingomonadales</taxon>
        <taxon>Sphingomonadaceae</taxon>
        <taxon>Sphingorhabdus</taxon>
    </lineage>
</organism>
<comment type="caution">
    <text evidence="2">The sequence shown here is derived from an EMBL/GenBank/DDBJ whole genome shotgun (WGS) entry which is preliminary data.</text>
</comment>
<keyword evidence="3" id="KW-1185">Reference proteome</keyword>
<evidence type="ECO:0000313" key="2">
    <source>
        <dbReference type="EMBL" id="RRQ50942.1"/>
    </source>
</evidence>
<dbReference type="AlphaFoldDB" id="A0A3R8R391"/>
<dbReference type="OrthoDB" id="8446047at2"/>
<dbReference type="GO" id="GO:0009228">
    <property type="term" value="P:thiamine biosynthetic process"/>
    <property type="evidence" value="ECO:0007669"/>
    <property type="project" value="UniProtKB-KW"/>
</dbReference>
<dbReference type="InterPro" id="IPR013785">
    <property type="entry name" value="Aldolase_TIM"/>
</dbReference>
<dbReference type="Pfam" id="PF02581">
    <property type="entry name" value="TMP-TENI"/>
    <property type="match status" value="1"/>
</dbReference>
<gene>
    <name evidence="2" type="ORF">D7D48_10265</name>
</gene>
<name>A0A3R8R391_9SPHN</name>